<feature type="domain" description="AAA+ ATPase" evidence="3">
    <location>
        <begin position="180"/>
        <end position="340"/>
    </location>
</feature>
<dbReference type="EMBL" id="JAXOJX010000001">
    <property type="protein sequence ID" value="MDZ5455322.1"/>
    <property type="molecule type" value="Genomic_DNA"/>
</dbReference>
<dbReference type="InterPro" id="IPR003593">
    <property type="entry name" value="AAA+_ATPase"/>
</dbReference>
<dbReference type="RefSeq" id="WP_322464016.1">
    <property type="nucleotide sequence ID" value="NZ_JAXOJX010000001.1"/>
</dbReference>
<evidence type="ECO:0000256" key="1">
    <source>
        <dbReference type="ARBA" id="ARBA00022741"/>
    </source>
</evidence>
<dbReference type="PANTHER" id="PTHR11638:SF18">
    <property type="entry name" value="HEAT SHOCK PROTEIN 104"/>
    <property type="match status" value="1"/>
</dbReference>
<keyword evidence="5" id="KW-1185">Reference proteome</keyword>
<keyword evidence="1" id="KW-0547">Nucleotide-binding</keyword>
<protein>
    <submittedName>
        <fullName evidence="4">AAA family ATPase</fullName>
    </submittedName>
</protein>
<dbReference type="InterPro" id="IPR027417">
    <property type="entry name" value="P-loop_NTPase"/>
</dbReference>
<dbReference type="SUPFAM" id="SSF52540">
    <property type="entry name" value="P-loop containing nucleoside triphosphate hydrolases"/>
    <property type="match status" value="1"/>
</dbReference>
<organism evidence="4 5">
    <name type="scientific">Azohydromonas lata</name>
    <dbReference type="NCBI Taxonomy" id="45677"/>
    <lineage>
        <taxon>Bacteria</taxon>
        <taxon>Pseudomonadati</taxon>
        <taxon>Pseudomonadota</taxon>
        <taxon>Betaproteobacteria</taxon>
        <taxon>Burkholderiales</taxon>
        <taxon>Sphaerotilaceae</taxon>
        <taxon>Azohydromonas</taxon>
    </lineage>
</organism>
<dbReference type="InterPro" id="IPR003959">
    <property type="entry name" value="ATPase_AAA_core"/>
</dbReference>
<dbReference type="Pfam" id="PF07724">
    <property type="entry name" value="AAA_2"/>
    <property type="match status" value="1"/>
</dbReference>
<dbReference type="SMART" id="SM00382">
    <property type="entry name" value="AAA"/>
    <property type="match status" value="1"/>
</dbReference>
<evidence type="ECO:0000256" key="2">
    <source>
        <dbReference type="ARBA" id="ARBA00022840"/>
    </source>
</evidence>
<comment type="caution">
    <text evidence="4">The sequence shown here is derived from an EMBL/GenBank/DDBJ whole genome shotgun (WGS) entry which is preliminary data.</text>
</comment>
<reference evidence="4 5" key="1">
    <citation type="submission" date="2023-11" db="EMBL/GenBank/DDBJ databases">
        <title>Draft genome of Azohydromonas lata strain H1 (DSM1123), a polyhydroxyalkanoate producer.</title>
        <authorList>
            <person name="Traversa D."/>
            <person name="D'Addabbo P."/>
            <person name="Pazzani C."/>
            <person name="Manzari C."/>
            <person name="Chiara M."/>
            <person name="Scrascia M."/>
        </authorList>
    </citation>
    <scope>NUCLEOTIDE SEQUENCE [LARGE SCALE GENOMIC DNA]</scope>
    <source>
        <strain evidence="4 5">H1</strain>
        <plasmid evidence="4">unnamed</plasmid>
    </source>
</reference>
<gene>
    <name evidence="4" type="ORF">SM757_01920</name>
</gene>
<name>A0ABU5I8A3_9BURK</name>
<keyword evidence="4" id="KW-0614">Plasmid</keyword>
<proteinExistence type="predicted"/>
<keyword evidence="2" id="KW-0067">ATP-binding</keyword>
<dbReference type="PANTHER" id="PTHR11638">
    <property type="entry name" value="ATP-DEPENDENT CLP PROTEASE"/>
    <property type="match status" value="1"/>
</dbReference>
<sequence>MQDFIAGTAPAFADLERRATGHCVRFRQQAMPMGARPAHADVGFEVDAASGQAVLLVQNGVAWNGSVLEVVDWLAAGERRFDSFDRLVEWLRGTLAQGYRQTAAARLTMQDRHVPHVASLPASDEAATLTLLRQADERAPLPDADMLYAGLSARVVGQETALRAMAAVAARHLARTDPQRPAVMFEVGPTGVGKTLAAEVLAGLLSAATLGGRPWRYLRLDMAEYAEPHRVSQLLGSPQGYVGHGDRSELVDMLSSGDPGVLLFDEVDKAHPAVFKLLLNAMDAGRLSSASALGDGGHQLNCRRWIFVFTSNQAADAIVRDLGDAGTPAASREAEVCRRHLRQAGVAPELLGRISRFLVFRPIDARHRLKLMRGLVREVAAEYGVTVGEISPARMALLLRASQAASGYGGRGERAVIDDLLGDELASASRRGQGHIACLV</sequence>
<dbReference type="InterPro" id="IPR050130">
    <property type="entry name" value="ClpA_ClpB"/>
</dbReference>
<dbReference type="Gene3D" id="3.40.50.300">
    <property type="entry name" value="P-loop containing nucleotide triphosphate hydrolases"/>
    <property type="match status" value="1"/>
</dbReference>
<geneLocation type="plasmid" evidence="4">
    <name>unnamed</name>
</geneLocation>
<dbReference type="PRINTS" id="PR00300">
    <property type="entry name" value="CLPPROTEASEA"/>
</dbReference>
<dbReference type="Proteomes" id="UP001293718">
    <property type="component" value="Unassembled WGS sequence"/>
</dbReference>
<accession>A0ABU5I8A3</accession>
<dbReference type="InterPro" id="IPR001270">
    <property type="entry name" value="ClpA/B"/>
</dbReference>
<evidence type="ECO:0000259" key="3">
    <source>
        <dbReference type="SMART" id="SM00382"/>
    </source>
</evidence>
<evidence type="ECO:0000313" key="4">
    <source>
        <dbReference type="EMBL" id="MDZ5455322.1"/>
    </source>
</evidence>
<evidence type="ECO:0000313" key="5">
    <source>
        <dbReference type="Proteomes" id="UP001293718"/>
    </source>
</evidence>